<dbReference type="InterPro" id="IPR039538">
    <property type="entry name" value="BetI_C"/>
</dbReference>
<dbReference type="EMBL" id="JBHSFH010000003">
    <property type="protein sequence ID" value="MFC4493403.1"/>
    <property type="molecule type" value="Genomic_DNA"/>
</dbReference>
<accession>A0ABV9A0D8</accession>
<evidence type="ECO:0000313" key="7">
    <source>
        <dbReference type="EMBL" id="MFC4493403.1"/>
    </source>
</evidence>
<name>A0ABV9A0D8_9ACTN</name>
<evidence type="ECO:0000259" key="6">
    <source>
        <dbReference type="PROSITE" id="PS50977"/>
    </source>
</evidence>
<evidence type="ECO:0000313" key="8">
    <source>
        <dbReference type="Proteomes" id="UP001595997"/>
    </source>
</evidence>
<dbReference type="PRINTS" id="PR00455">
    <property type="entry name" value="HTHTETR"/>
</dbReference>
<keyword evidence="4" id="KW-0804">Transcription</keyword>
<dbReference type="SUPFAM" id="SSF48498">
    <property type="entry name" value="Tetracyclin repressor-like, C-terminal domain"/>
    <property type="match status" value="1"/>
</dbReference>
<keyword evidence="3 5" id="KW-0238">DNA-binding</keyword>
<dbReference type="Gene3D" id="1.10.357.10">
    <property type="entry name" value="Tetracycline Repressor, domain 2"/>
    <property type="match status" value="1"/>
</dbReference>
<evidence type="ECO:0000256" key="5">
    <source>
        <dbReference type="PROSITE-ProRule" id="PRU00335"/>
    </source>
</evidence>
<dbReference type="InterPro" id="IPR001647">
    <property type="entry name" value="HTH_TetR"/>
</dbReference>
<feature type="domain" description="HTH tetR-type" evidence="6">
    <location>
        <begin position="10"/>
        <end position="70"/>
    </location>
</feature>
<dbReference type="RefSeq" id="WP_386442564.1">
    <property type="nucleotide sequence ID" value="NZ_JBHSFH010000003.1"/>
</dbReference>
<evidence type="ECO:0000256" key="1">
    <source>
        <dbReference type="ARBA" id="ARBA00022491"/>
    </source>
</evidence>
<sequence>MRTVDPARFRARRRHIVDAAAALFAAKGFERTTTAEICRAAGMSSGNLFHYFRNKRAIFHAVFEEDGEEKARRLEEARSRDDPWEGLLEIVDLLAVPATEPLAPPLVMEAMVQAYRDSELEELLSRDSAAEHAAIASVLRKASAAGRTDPGLDPDHAASWVMALIASLYTSAATDPSFTPSEQLPMLRLILRRFLLDGREHRK</sequence>
<dbReference type="InterPro" id="IPR050109">
    <property type="entry name" value="HTH-type_TetR-like_transc_reg"/>
</dbReference>
<dbReference type="Pfam" id="PF00440">
    <property type="entry name" value="TetR_N"/>
    <property type="match status" value="1"/>
</dbReference>
<organism evidence="7 8">
    <name type="scientific">Streptomyces ovatisporus</name>
    <dbReference type="NCBI Taxonomy" id="1128682"/>
    <lineage>
        <taxon>Bacteria</taxon>
        <taxon>Bacillati</taxon>
        <taxon>Actinomycetota</taxon>
        <taxon>Actinomycetes</taxon>
        <taxon>Kitasatosporales</taxon>
        <taxon>Streptomycetaceae</taxon>
        <taxon>Streptomyces</taxon>
    </lineage>
</organism>
<dbReference type="InterPro" id="IPR009057">
    <property type="entry name" value="Homeodomain-like_sf"/>
</dbReference>
<protein>
    <submittedName>
        <fullName evidence="7">TetR/AcrR family transcriptional regulator</fullName>
    </submittedName>
</protein>
<dbReference type="InterPro" id="IPR036271">
    <property type="entry name" value="Tet_transcr_reg_TetR-rel_C_sf"/>
</dbReference>
<evidence type="ECO:0000256" key="4">
    <source>
        <dbReference type="ARBA" id="ARBA00023163"/>
    </source>
</evidence>
<dbReference type="PANTHER" id="PTHR30055:SF226">
    <property type="entry name" value="HTH-TYPE TRANSCRIPTIONAL REGULATOR PKSA"/>
    <property type="match status" value="1"/>
</dbReference>
<proteinExistence type="predicted"/>
<keyword evidence="1" id="KW-0678">Repressor</keyword>
<comment type="caution">
    <text evidence="7">The sequence shown here is derived from an EMBL/GenBank/DDBJ whole genome shotgun (WGS) entry which is preliminary data.</text>
</comment>
<reference evidence="8" key="1">
    <citation type="journal article" date="2019" name="Int. J. Syst. Evol. Microbiol.">
        <title>The Global Catalogue of Microorganisms (GCM) 10K type strain sequencing project: providing services to taxonomists for standard genome sequencing and annotation.</title>
        <authorList>
            <consortium name="The Broad Institute Genomics Platform"/>
            <consortium name="The Broad Institute Genome Sequencing Center for Infectious Disease"/>
            <person name="Wu L."/>
            <person name="Ma J."/>
        </authorList>
    </citation>
    <scope>NUCLEOTIDE SEQUENCE [LARGE SCALE GENOMIC DNA]</scope>
    <source>
        <strain evidence="8">CGMCC 4.7357</strain>
    </source>
</reference>
<evidence type="ECO:0000256" key="2">
    <source>
        <dbReference type="ARBA" id="ARBA00023015"/>
    </source>
</evidence>
<dbReference type="SUPFAM" id="SSF46689">
    <property type="entry name" value="Homeodomain-like"/>
    <property type="match status" value="1"/>
</dbReference>
<gene>
    <name evidence="7" type="ORF">ACFPA8_04545</name>
</gene>
<dbReference type="Proteomes" id="UP001595997">
    <property type="component" value="Unassembled WGS sequence"/>
</dbReference>
<keyword evidence="2" id="KW-0805">Transcription regulation</keyword>
<dbReference type="PROSITE" id="PS50977">
    <property type="entry name" value="HTH_TETR_2"/>
    <property type="match status" value="1"/>
</dbReference>
<keyword evidence="8" id="KW-1185">Reference proteome</keyword>
<dbReference type="PANTHER" id="PTHR30055">
    <property type="entry name" value="HTH-TYPE TRANSCRIPTIONAL REGULATOR RUTR"/>
    <property type="match status" value="1"/>
</dbReference>
<feature type="DNA-binding region" description="H-T-H motif" evidence="5">
    <location>
        <begin position="33"/>
        <end position="52"/>
    </location>
</feature>
<evidence type="ECO:0000256" key="3">
    <source>
        <dbReference type="ARBA" id="ARBA00023125"/>
    </source>
</evidence>
<dbReference type="Pfam" id="PF13977">
    <property type="entry name" value="TetR_C_6"/>
    <property type="match status" value="1"/>
</dbReference>